<evidence type="ECO:0000313" key="2">
    <source>
        <dbReference type="Proteomes" id="UP000030185"/>
    </source>
</evidence>
<proteinExistence type="predicted"/>
<evidence type="ECO:0000313" key="1">
    <source>
        <dbReference type="EMBL" id="GAL85037.1"/>
    </source>
</evidence>
<dbReference type="AlphaFoldDB" id="A0A098LF12"/>
<sequence>MISSLPFALSWIETQLKKSNTTENQHHHNTNRRIFSPNMKKIKSLIIYLSA</sequence>
<organism evidence="1 2">
    <name type="scientific">Sporocytophaga myxococcoides</name>
    <dbReference type="NCBI Taxonomy" id="153721"/>
    <lineage>
        <taxon>Bacteria</taxon>
        <taxon>Pseudomonadati</taxon>
        <taxon>Bacteroidota</taxon>
        <taxon>Cytophagia</taxon>
        <taxon>Cytophagales</taxon>
        <taxon>Cytophagaceae</taxon>
        <taxon>Sporocytophaga</taxon>
    </lineage>
</organism>
<gene>
    <name evidence="1" type="ORF">MYP_2265</name>
</gene>
<reference evidence="1 2" key="1">
    <citation type="submission" date="2014-09" db="EMBL/GenBank/DDBJ databases">
        <title>Sporocytophaga myxococcoides PG-01 genome sequencing.</title>
        <authorList>
            <person name="Liu L."/>
            <person name="Gao P.J."/>
            <person name="Chen G.J."/>
            <person name="Wang L.S."/>
        </authorList>
    </citation>
    <scope>NUCLEOTIDE SEQUENCE [LARGE SCALE GENOMIC DNA]</scope>
    <source>
        <strain evidence="1 2">PG-01</strain>
    </source>
</reference>
<dbReference type="Proteomes" id="UP000030185">
    <property type="component" value="Unassembled WGS sequence"/>
</dbReference>
<keyword evidence="2" id="KW-1185">Reference proteome</keyword>
<name>A0A098LF12_9BACT</name>
<comment type="caution">
    <text evidence="1">The sequence shown here is derived from an EMBL/GenBank/DDBJ whole genome shotgun (WGS) entry which is preliminary data.</text>
</comment>
<protein>
    <submittedName>
        <fullName evidence="1">Uncharacterized protein</fullName>
    </submittedName>
</protein>
<accession>A0A098LF12</accession>
<dbReference type="EMBL" id="BBLT01000004">
    <property type="protein sequence ID" value="GAL85037.1"/>
    <property type="molecule type" value="Genomic_DNA"/>
</dbReference>